<dbReference type="SMART" id="SM00490">
    <property type="entry name" value="HELICc"/>
    <property type="match status" value="1"/>
</dbReference>
<keyword evidence="3" id="KW-0808">Transferase</keyword>
<feature type="region of interest" description="Disordered" evidence="1">
    <location>
        <begin position="1609"/>
        <end position="1694"/>
    </location>
</feature>
<gene>
    <name evidence="3" type="ORF">J2X12_003842</name>
</gene>
<dbReference type="InterPro" id="IPR001650">
    <property type="entry name" value="Helicase_C-like"/>
</dbReference>
<dbReference type="GO" id="GO:0032259">
    <property type="term" value="P:methylation"/>
    <property type="evidence" value="ECO:0007669"/>
    <property type="project" value="UniProtKB-KW"/>
</dbReference>
<dbReference type="SUPFAM" id="SSF53335">
    <property type="entry name" value="S-adenosyl-L-methionine-dependent methyltransferases"/>
    <property type="match status" value="1"/>
</dbReference>
<dbReference type="Gene3D" id="3.40.50.150">
    <property type="entry name" value="Vaccinia Virus protein VP39"/>
    <property type="match status" value="1"/>
</dbReference>
<dbReference type="PANTHER" id="PTHR41313:SF1">
    <property type="entry name" value="DNA METHYLASE ADENINE-SPECIFIC DOMAIN-CONTAINING PROTEIN"/>
    <property type="match status" value="1"/>
</dbReference>
<dbReference type="InterPro" id="IPR052933">
    <property type="entry name" value="DNA_Protect_Modify"/>
</dbReference>
<evidence type="ECO:0000313" key="3">
    <source>
        <dbReference type="EMBL" id="MDR7165788.1"/>
    </source>
</evidence>
<accession>A0AAW8NIF9</accession>
<feature type="compositionally biased region" description="Pro residues" evidence="1">
    <location>
        <begin position="1657"/>
        <end position="1666"/>
    </location>
</feature>
<dbReference type="GO" id="GO:0008168">
    <property type="term" value="F:methyltransferase activity"/>
    <property type="evidence" value="ECO:0007669"/>
    <property type="project" value="UniProtKB-KW"/>
</dbReference>
<dbReference type="InterPro" id="IPR014001">
    <property type="entry name" value="Helicase_ATP-bd"/>
</dbReference>
<reference evidence="3" key="1">
    <citation type="submission" date="2023-07" db="EMBL/GenBank/DDBJ databases">
        <title>Sorghum-associated microbial communities from plants grown in Nebraska, USA.</title>
        <authorList>
            <person name="Schachtman D."/>
        </authorList>
    </citation>
    <scope>NUCLEOTIDE SEQUENCE</scope>
    <source>
        <strain evidence="3">BE261</strain>
    </source>
</reference>
<dbReference type="Proteomes" id="UP001262032">
    <property type="component" value="Unassembled WGS sequence"/>
</dbReference>
<dbReference type="PANTHER" id="PTHR41313">
    <property type="entry name" value="ADENINE-SPECIFIC METHYLTRANSFERASE"/>
    <property type="match status" value="1"/>
</dbReference>
<protein>
    <submittedName>
        <fullName evidence="3">N12 class adenine-specific DNA methylase</fullName>
    </submittedName>
</protein>
<feature type="domain" description="Helicase C-terminal" evidence="2">
    <location>
        <begin position="1202"/>
        <end position="1377"/>
    </location>
</feature>
<dbReference type="PROSITE" id="PS51194">
    <property type="entry name" value="HELICASE_CTER"/>
    <property type="match status" value="1"/>
</dbReference>
<evidence type="ECO:0000259" key="2">
    <source>
        <dbReference type="PROSITE" id="PS51194"/>
    </source>
</evidence>
<keyword evidence="3" id="KW-0489">Methyltransferase</keyword>
<comment type="caution">
    <text evidence="3">The sequence shown here is derived from an EMBL/GenBank/DDBJ whole genome shotgun (WGS) entry which is preliminary data.</text>
</comment>
<dbReference type="SMART" id="SM00487">
    <property type="entry name" value="DEXDc"/>
    <property type="match status" value="1"/>
</dbReference>
<organism evidence="3 4">
    <name type="scientific">Pseudarthrobacter oxydans</name>
    <name type="common">Arthrobacter oxydans</name>
    <dbReference type="NCBI Taxonomy" id="1671"/>
    <lineage>
        <taxon>Bacteria</taxon>
        <taxon>Bacillati</taxon>
        <taxon>Actinomycetota</taxon>
        <taxon>Actinomycetes</taxon>
        <taxon>Micrococcales</taxon>
        <taxon>Micrococcaceae</taxon>
        <taxon>Pseudarthrobacter</taxon>
    </lineage>
</organism>
<evidence type="ECO:0000313" key="4">
    <source>
        <dbReference type="Proteomes" id="UP001262032"/>
    </source>
</evidence>
<name>A0AAW8NIF9_PSEOX</name>
<dbReference type="RefSeq" id="WP_310258488.1">
    <property type="nucleotide sequence ID" value="NZ_JAVDWN010000018.1"/>
</dbReference>
<dbReference type="InterPro" id="IPR029063">
    <property type="entry name" value="SAM-dependent_MTases_sf"/>
</dbReference>
<evidence type="ECO:0000256" key="1">
    <source>
        <dbReference type="SAM" id="MobiDB-lite"/>
    </source>
</evidence>
<dbReference type="SUPFAM" id="SSF52540">
    <property type="entry name" value="P-loop containing nucleoside triphosphate hydrolases"/>
    <property type="match status" value="2"/>
</dbReference>
<dbReference type="Gene3D" id="3.40.50.300">
    <property type="entry name" value="P-loop containing nucleotide triphosphate hydrolases"/>
    <property type="match status" value="2"/>
</dbReference>
<proteinExistence type="predicted"/>
<sequence length="1694" mass="186619">MAFRPGTQEDLAPSGAKARFEANIHAIGVVRTLTAEDRPATVDEQQRLARWSSWGAIPQVFDEENTDWVTERALLRGMLDEQEWRAAARTTINAHYTDPAYVREIWDAVARLGFQGGTVLEPGSGAGTFIGLAPDTARMVGVELDPLTAAISQGLYPGADIRAESFADTKAPAASFDAAVGNVPFADVTLHDPVHNASGHSMHNHFIVKALHLTRPGGVVAMLTSHWTMDAQNPAARREMNELADLLGAVRLPTGAHRRAAGTEALTDLLLFRRRDPGQEPASDVWEMVTPVTIDGERVKINTYFADYRPDHVLGELRVGQGMYGNQTLRVTADLTGVPRLLRDTLTEITTSATERGLTFTPPTAAQEQERAARVAADPALFDGSIQTTPDGAFRVVSSGESLPLKVPKSAAVELRALLTLRDGAIELLEMEAATRDDTDEIETARARLRDQYEKYVARYGPLNRYTLRRTGRTDPDTGEDTHARIVPTPLRILRGDPFGPLVVALEVFDEQEQTAAGASILSGRVVAPTPPVRGVESPADAISVSLDRTGRVDLELIAELLGTDGPDARAALAGHVFEDPATGDLIHAPEYLSGNVRIKLDAAESAVKERPELQGNVDALKAVLPEPLGVDEIAARLGAVWISAATHEEFLREILKAPDVKVENPLPGMWEVRGGRQGILATSEWGTQRRPAPDLVQSVMEQKRIQVYDEHRDPDGTTVRIFNPVETTAAQEKADQLQERFSEWVWENPERARLLADEYNRRFNSIVLRDYSSAGEYLTFPGMARSFTPRPHQRAAVARMIAEPACGLFHEVGAGKTAEMVAGVMEMRRMGLIQKPMLVVPNHMLEQFSREWLQIYPRARVLAASSQDLTADRRRLFVARAAASDWDGIILTQGAFARIRVDPATERDYIEQQVITLKAAYDSAKGEDRMSVKRIQKRLLQAENKLKGLVDRARDPGITFEATGVDYVVVDEMHMYKNLATESNIRDAAIDGSERASDLHLKLESLRGRGRDRVVTGATATPIANSVTEAYVMQRYLRPDLLEEAGLGHFDAWAATFGETVTEMEMSPTGSSFRLKTRFARFQNVPEMLRLWSVFADVKTAEDLQLPVPDIHERADGKRAADTVVLAPTRELQAYIDDIAKRAARIQHKQVRPDEDNMLKVSTDGRKATLDVRLVIPDTPSGPSKVDVAADMVYRVWEQHRGREFLDPASGETSPVQGGLQLVFCDLGTPNRDRWNVYDELRAQLGARGLPDGAVRFMHEAKTDTDKARLFAAARSGHIAVLVGSTEKMGVGTNVQSRAVALHHLDCPWRPSDIAQREGRVIRQGNQNAEVLITRIVTEGSFDSYMWQGIERKARFIGQIMRGSLDVREIEEIDSAALSAAEAKAIASGNPLMLEKSIAQNDYTKLQRLERAHSRNQSMLLHTRSRSMELIISAESDASELERALPGIQDTSGDRFQMTVKDRAHTSRVDAAEAIAYWAREHNLQYLSNYAERNLGSLGSISGFTINGRAVSSLGHVQVQFTLEQLPRTSFSLPRDQVLSATVGLVQRLENRVSQLPSIVEGLYEEIRQERELLDEAEQRIGQPFKHTAALEAAKARLDRVEAELTELSTEAQSEATEADAHTDALQPDPPQAAQSGSESPRVLTKQAVRDFQPSFGPPATPHTPPASASVTVTSLLREASRPPNTEPPVPSL</sequence>
<dbReference type="InterPro" id="IPR027417">
    <property type="entry name" value="P-loop_NTPase"/>
</dbReference>
<dbReference type="EMBL" id="JAVDWN010000018">
    <property type="protein sequence ID" value="MDR7165788.1"/>
    <property type="molecule type" value="Genomic_DNA"/>
</dbReference>